<dbReference type="Pfam" id="PF13242">
    <property type="entry name" value="Hydrolase_like"/>
    <property type="match status" value="1"/>
</dbReference>
<sequence>MREVTFPTGSCGQRHGPVLLVTLRFMTRVEGVLFDIDGVLVTSWQPVPGAVEALDEIRGRGGVRAFLTNTTSRTCDEIASVLASFGFDVRSEEIVTAARLTTEYLRSTYPGARVMLLNDGDISADMPDIELDDLDPEVIVIGGAGPEFTHAALSRVLDLMVAGVPAVAMHRALMWSESDGLQLDTGAYLPGIEEASGSRIVSVGKPSLTGFLTAAELMGVDPAATVMVGDDFRNDVLPAQRVGMTGVLVRTGKFRQPILDLAVDRPDHLVDSVADLPQLLTEIG</sequence>
<dbReference type="InterPro" id="IPR036412">
    <property type="entry name" value="HAD-like_sf"/>
</dbReference>
<dbReference type="PANTHER" id="PTHR19288">
    <property type="entry name" value="4-NITROPHENYLPHOSPHATASE-RELATED"/>
    <property type="match status" value="1"/>
</dbReference>
<gene>
    <name evidence="1" type="ORF">EF834_14595</name>
</gene>
<reference evidence="1 2" key="1">
    <citation type="submission" date="2018-11" db="EMBL/GenBank/DDBJ databases">
        <title>Rhodococcus spongicola sp. nov. and Rhodococcus xishaensis sp. nov. from marine sponges.</title>
        <authorList>
            <person name="Li L."/>
            <person name="Lin H.W."/>
        </authorList>
    </citation>
    <scope>NUCLEOTIDE SEQUENCE [LARGE SCALE GENOMIC DNA]</scope>
    <source>
        <strain evidence="1 2">LHW50502</strain>
    </source>
</reference>
<keyword evidence="2" id="KW-1185">Reference proteome</keyword>
<dbReference type="PANTHER" id="PTHR19288:SF46">
    <property type="entry name" value="HALOACID DEHALOGENASE-LIKE HYDROLASE DOMAIN-CONTAINING PROTEIN 2"/>
    <property type="match status" value="1"/>
</dbReference>
<evidence type="ECO:0000313" key="2">
    <source>
        <dbReference type="Proteomes" id="UP000284333"/>
    </source>
</evidence>
<organism evidence="1 2">
    <name type="scientific">Rhodococcus spongiicola</name>
    <dbReference type="NCBI Taxonomy" id="2487352"/>
    <lineage>
        <taxon>Bacteria</taxon>
        <taxon>Bacillati</taxon>
        <taxon>Actinomycetota</taxon>
        <taxon>Actinomycetes</taxon>
        <taxon>Mycobacteriales</taxon>
        <taxon>Nocardiaceae</taxon>
        <taxon>Rhodococcus</taxon>
    </lineage>
</organism>
<comment type="caution">
    <text evidence="1">The sequence shown here is derived from an EMBL/GenBank/DDBJ whole genome shotgun (WGS) entry which is preliminary data.</text>
</comment>
<protein>
    <submittedName>
        <fullName evidence="1">HAD-IIA family hydrolase</fullName>
    </submittedName>
</protein>
<dbReference type="SUPFAM" id="SSF56784">
    <property type="entry name" value="HAD-like"/>
    <property type="match status" value="1"/>
</dbReference>
<proteinExistence type="predicted"/>
<name>A0A438ASF8_9NOCA</name>
<keyword evidence="1" id="KW-0378">Hydrolase</keyword>
<dbReference type="OrthoDB" id="148966at2"/>
<dbReference type="AlphaFoldDB" id="A0A438ASF8"/>
<dbReference type="GO" id="GO:0016791">
    <property type="term" value="F:phosphatase activity"/>
    <property type="evidence" value="ECO:0007669"/>
    <property type="project" value="TreeGrafter"/>
</dbReference>
<accession>A0A438ASF8</accession>
<dbReference type="Pfam" id="PF13344">
    <property type="entry name" value="Hydrolase_6"/>
    <property type="match status" value="1"/>
</dbReference>
<evidence type="ECO:0000313" key="1">
    <source>
        <dbReference type="EMBL" id="RVW01636.1"/>
    </source>
</evidence>
<dbReference type="Proteomes" id="UP000284333">
    <property type="component" value="Unassembled WGS sequence"/>
</dbReference>
<dbReference type="GO" id="GO:0005737">
    <property type="term" value="C:cytoplasm"/>
    <property type="evidence" value="ECO:0007669"/>
    <property type="project" value="TreeGrafter"/>
</dbReference>
<dbReference type="EMBL" id="RKLN01000005">
    <property type="protein sequence ID" value="RVW01636.1"/>
    <property type="molecule type" value="Genomic_DNA"/>
</dbReference>
<dbReference type="Gene3D" id="3.40.50.1000">
    <property type="entry name" value="HAD superfamily/HAD-like"/>
    <property type="match status" value="2"/>
</dbReference>
<dbReference type="InterPro" id="IPR006357">
    <property type="entry name" value="HAD-SF_hydro_IIA"/>
</dbReference>
<dbReference type="InterPro" id="IPR023214">
    <property type="entry name" value="HAD_sf"/>
</dbReference>
<dbReference type="NCBIfam" id="TIGR01460">
    <property type="entry name" value="HAD-SF-IIA"/>
    <property type="match status" value="1"/>
</dbReference>